<reference evidence="1 2" key="1">
    <citation type="journal article" date="2015" name="Proc. Natl. Acad. Sci. U.S.A.">
        <title>The resurrection genome of Boea hygrometrica: A blueprint for survival of dehydration.</title>
        <authorList>
            <person name="Xiao L."/>
            <person name="Yang G."/>
            <person name="Zhang L."/>
            <person name="Yang X."/>
            <person name="Zhao S."/>
            <person name="Ji Z."/>
            <person name="Zhou Q."/>
            <person name="Hu M."/>
            <person name="Wang Y."/>
            <person name="Chen M."/>
            <person name="Xu Y."/>
            <person name="Jin H."/>
            <person name="Xiao X."/>
            <person name="Hu G."/>
            <person name="Bao F."/>
            <person name="Hu Y."/>
            <person name="Wan P."/>
            <person name="Li L."/>
            <person name="Deng X."/>
            <person name="Kuang T."/>
            <person name="Xiang C."/>
            <person name="Zhu J.K."/>
            <person name="Oliver M.J."/>
            <person name="He Y."/>
        </authorList>
    </citation>
    <scope>NUCLEOTIDE SEQUENCE [LARGE SCALE GENOMIC DNA]</scope>
    <source>
        <strain evidence="2">cv. XS01</strain>
    </source>
</reference>
<accession>A0A2Z7AF14</accession>
<gene>
    <name evidence="1" type="ORF">F511_31603</name>
</gene>
<evidence type="ECO:0000313" key="2">
    <source>
        <dbReference type="Proteomes" id="UP000250235"/>
    </source>
</evidence>
<name>A0A2Z7AF14_9LAMI</name>
<evidence type="ECO:0000313" key="1">
    <source>
        <dbReference type="EMBL" id="KZV19900.1"/>
    </source>
</evidence>
<dbReference type="Proteomes" id="UP000250235">
    <property type="component" value="Unassembled WGS sequence"/>
</dbReference>
<keyword evidence="2" id="KW-1185">Reference proteome</keyword>
<organism evidence="1 2">
    <name type="scientific">Dorcoceras hygrometricum</name>
    <dbReference type="NCBI Taxonomy" id="472368"/>
    <lineage>
        <taxon>Eukaryota</taxon>
        <taxon>Viridiplantae</taxon>
        <taxon>Streptophyta</taxon>
        <taxon>Embryophyta</taxon>
        <taxon>Tracheophyta</taxon>
        <taxon>Spermatophyta</taxon>
        <taxon>Magnoliopsida</taxon>
        <taxon>eudicotyledons</taxon>
        <taxon>Gunneridae</taxon>
        <taxon>Pentapetalae</taxon>
        <taxon>asterids</taxon>
        <taxon>lamiids</taxon>
        <taxon>Lamiales</taxon>
        <taxon>Gesneriaceae</taxon>
        <taxon>Didymocarpoideae</taxon>
        <taxon>Trichosporeae</taxon>
        <taxon>Loxocarpinae</taxon>
        <taxon>Dorcoceras</taxon>
    </lineage>
</organism>
<dbReference type="EMBL" id="KV016259">
    <property type="protein sequence ID" value="KZV19900.1"/>
    <property type="molecule type" value="Genomic_DNA"/>
</dbReference>
<dbReference type="AlphaFoldDB" id="A0A2Z7AF14"/>
<proteinExistence type="predicted"/>
<protein>
    <submittedName>
        <fullName evidence="1">Uncharacterized protein</fullName>
    </submittedName>
</protein>
<sequence length="378" mass="42086">MASSLIVNALQVNFDSVLTFPEEGMVKMLALESTGLHGFLGCPPVLYEQDLKQFFSIAFVKENEVISAVQGKFVGISEELFAGAFGLPIAGLTDMTEVPKDLFYDARSIFSASGDGDQVIKASQGLCSSEEHCSPLILSGSSRRFRPSFWTIEVALDSSCEALSFHTSFGGCEGERQYRTLISLLRSLATMRRVVNYHSSWVRQWQVLTETVEVEDVETDLEEPVPQGVIHEEETLVENEKEKDKGKSIAQIIDSTDTEPLSKVLELTEKSTSDEESMYIDDILTQIPEEKMLPSVTAAEPTKITFGSGIEIREIDYAKAEVTNQHFSTPKSDYYLAKLSNRPELLPTQLCRDQITFTKYTSSKLARPRSAHAKSSQY</sequence>